<organism evidence="2 3">
    <name type="scientific">Tenebrio molitor</name>
    <name type="common">Yellow mealworm beetle</name>
    <dbReference type="NCBI Taxonomy" id="7067"/>
    <lineage>
        <taxon>Eukaryota</taxon>
        <taxon>Metazoa</taxon>
        <taxon>Ecdysozoa</taxon>
        <taxon>Arthropoda</taxon>
        <taxon>Hexapoda</taxon>
        <taxon>Insecta</taxon>
        <taxon>Pterygota</taxon>
        <taxon>Neoptera</taxon>
        <taxon>Endopterygota</taxon>
        <taxon>Coleoptera</taxon>
        <taxon>Polyphaga</taxon>
        <taxon>Cucujiformia</taxon>
        <taxon>Tenebrionidae</taxon>
        <taxon>Tenebrio</taxon>
    </lineage>
</organism>
<dbReference type="EMBL" id="JABDTM020027170">
    <property type="protein sequence ID" value="KAH0810922.1"/>
    <property type="molecule type" value="Genomic_DNA"/>
</dbReference>
<gene>
    <name evidence="2" type="ORF">GEV33_011870</name>
</gene>
<evidence type="ECO:0000313" key="2">
    <source>
        <dbReference type="EMBL" id="KAH0810922.1"/>
    </source>
</evidence>
<keyword evidence="3" id="KW-1185">Reference proteome</keyword>
<dbReference type="Proteomes" id="UP000719412">
    <property type="component" value="Unassembled WGS sequence"/>
</dbReference>
<name>A0A8J6L8K9_TENMO</name>
<evidence type="ECO:0000313" key="3">
    <source>
        <dbReference type="Proteomes" id="UP000719412"/>
    </source>
</evidence>
<comment type="caution">
    <text evidence="2">The sequence shown here is derived from an EMBL/GenBank/DDBJ whole genome shotgun (WGS) entry which is preliminary data.</text>
</comment>
<evidence type="ECO:0000256" key="1">
    <source>
        <dbReference type="SAM" id="MobiDB-lite"/>
    </source>
</evidence>
<protein>
    <submittedName>
        <fullName evidence="2">Uncharacterized protein</fullName>
    </submittedName>
</protein>
<sequence length="1052" mass="117574">MVRLVANVLNVFCGLIPADNRLILQIRLLLSFFFPALAPRAACRLPSVAVGGGSAAYCSELPDRRRVHPPSSDRSDAHRNPSKSAYARGVKTWCCDVCATRMSRLPPPPLAVSAADAILSGRLLALTKGTHRPPPVIYSRTLHVVFEPDISSNRKLFSNRNTVACTGASNVNVLINHRIVNVINQQYGESEGDGRGAGFKTCFINAGYQFLAVEIESGVQFATEKLQINFLRPTTFTSNSLRRHPSLDRIPHRETCLCQVKMFRLYGKLIATIPKLERPYRSKNAFASERKALCTPNLRAKRIKRRKACSTEWNLHVEKTAASDTQTTPFVVCTGYRPPPQSIRWPSTFACTFQNCRGEELLLLISIRPDVMSLGRFFASLTTKAHRAQLCQLSKRQISANKTFFPGKKKRTATFPDRYVPETLEVFRHRLEITADYHLQQDKKRDATQNVLEEKSSPASEARHFTFGRSRVLTPVPPDQVWVFFRGFPTPSHRGMSHITDKAIAGSVSTSKVPTTFLPHPSMGTNPSRIFPSMWLKGLWKASAARPPSGENERWSLGVYVLCVCFRGWECGARPSWAASIRRSSAPHTGGIRVLSLPDRPMRRNAAPSFINNADGRRTGTGAARDVCTNTKTELRNGEFRLANNIQKAKLFTILGPFFRTVRQTTHPFRDKRPEIGRGGGNLPVRWRLYGFAAAIRRVLIIRPGGRVRRYWPRRALIDASGIFRTRDYQLRSVAGLVEVLDFLTGCDLGNICGKAEPSERERDETNNATNDDVFLSLLINPDAASGLLSQLNFFCIQQDNQKTWCASSDVGVGGVVRHSGPAGAMSSRIPLVKDYYPPVSPLCPVSPGGTRDLWIGEETKRSMPPHVYKYYLARTRCYRRQSLRFRTVVVDLNVASRRWRHRCAPPGTAPASPSRHVGRLFSVHRASEAAAPPPSIFRCWCGVQSACVLDPYGAYGWAPQPHYGAAGGPPHWCEPRPGRSSDPVTPIGGPLRQVDSPFHATCPVHSPFRFRFVNGGPDHHPHHQVMNYSRRFLRHHHHDAAASYRTRSPSW</sequence>
<accession>A0A8J6L8K9</accession>
<feature type="region of interest" description="Disordered" evidence="1">
    <location>
        <begin position="63"/>
        <end position="84"/>
    </location>
</feature>
<proteinExistence type="predicted"/>
<dbReference type="AlphaFoldDB" id="A0A8J6L8K9"/>
<reference evidence="2" key="2">
    <citation type="submission" date="2021-08" db="EMBL/GenBank/DDBJ databases">
        <authorList>
            <person name="Eriksson T."/>
        </authorList>
    </citation>
    <scope>NUCLEOTIDE SEQUENCE</scope>
    <source>
        <strain evidence="2">Stoneville</strain>
        <tissue evidence="2">Whole head</tissue>
    </source>
</reference>
<reference evidence="2" key="1">
    <citation type="journal article" date="2020" name="J Insects Food Feed">
        <title>The yellow mealworm (Tenebrio molitor) genome: a resource for the emerging insects as food and feed industry.</title>
        <authorList>
            <person name="Eriksson T."/>
            <person name="Andere A."/>
            <person name="Kelstrup H."/>
            <person name="Emery V."/>
            <person name="Picard C."/>
        </authorList>
    </citation>
    <scope>NUCLEOTIDE SEQUENCE</scope>
    <source>
        <strain evidence="2">Stoneville</strain>
        <tissue evidence="2">Whole head</tissue>
    </source>
</reference>